<dbReference type="InterPro" id="IPR011032">
    <property type="entry name" value="GroES-like_sf"/>
</dbReference>
<evidence type="ECO:0000313" key="2">
    <source>
        <dbReference type="EMBL" id="MFD2830738.1"/>
    </source>
</evidence>
<dbReference type="InterPro" id="IPR036291">
    <property type="entry name" value="NAD(P)-bd_dom_sf"/>
</dbReference>
<dbReference type="InterPro" id="IPR052711">
    <property type="entry name" value="Zinc_ADH-like"/>
</dbReference>
<evidence type="ECO:0000259" key="1">
    <source>
        <dbReference type="SMART" id="SM00829"/>
    </source>
</evidence>
<organism evidence="2 3">
    <name type="scientific">Corticicoccus populi</name>
    <dbReference type="NCBI Taxonomy" id="1812821"/>
    <lineage>
        <taxon>Bacteria</taxon>
        <taxon>Bacillati</taxon>
        <taxon>Bacillota</taxon>
        <taxon>Bacilli</taxon>
        <taxon>Bacillales</taxon>
        <taxon>Staphylococcaceae</taxon>
        <taxon>Corticicoccus</taxon>
    </lineage>
</organism>
<gene>
    <name evidence="2" type="ORF">ACFSX4_09735</name>
</gene>
<dbReference type="InterPro" id="IPR013154">
    <property type="entry name" value="ADH-like_N"/>
</dbReference>
<accession>A0ABW5WXC6</accession>
<name>A0ABW5WXC6_9STAP</name>
<comment type="caution">
    <text evidence="2">The sequence shown here is derived from an EMBL/GenBank/DDBJ whole genome shotgun (WGS) entry which is preliminary data.</text>
</comment>
<dbReference type="Gene3D" id="3.90.180.10">
    <property type="entry name" value="Medium-chain alcohol dehydrogenases, catalytic domain"/>
    <property type="match status" value="1"/>
</dbReference>
<reference evidence="3" key="1">
    <citation type="journal article" date="2019" name="Int. J. Syst. Evol. Microbiol.">
        <title>The Global Catalogue of Microorganisms (GCM) 10K type strain sequencing project: providing services to taxonomists for standard genome sequencing and annotation.</title>
        <authorList>
            <consortium name="The Broad Institute Genomics Platform"/>
            <consortium name="The Broad Institute Genome Sequencing Center for Infectious Disease"/>
            <person name="Wu L."/>
            <person name="Ma J."/>
        </authorList>
    </citation>
    <scope>NUCLEOTIDE SEQUENCE [LARGE SCALE GENOMIC DNA]</scope>
    <source>
        <strain evidence="3">KCTC 33575</strain>
    </source>
</reference>
<dbReference type="Gene3D" id="3.40.50.720">
    <property type="entry name" value="NAD(P)-binding Rossmann-like Domain"/>
    <property type="match status" value="1"/>
</dbReference>
<dbReference type="PANTHER" id="PTHR45033">
    <property type="match status" value="1"/>
</dbReference>
<dbReference type="Pfam" id="PF00107">
    <property type="entry name" value="ADH_zinc_N"/>
    <property type="match status" value="1"/>
</dbReference>
<protein>
    <submittedName>
        <fullName evidence="2">Zinc-binding dehydrogenase</fullName>
    </submittedName>
</protein>
<feature type="domain" description="Enoyl reductase (ER)" evidence="1">
    <location>
        <begin position="11"/>
        <end position="327"/>
    </location>
</feature>
<dbReference type="Proteomes" id="UP001597519">
    <property type="component" value="Unassembled WGS sequence"/>
</dbReference>
<dbReference type="SUPFAM" id="SSF51735">
    <property type="entry name" value="NAD(P)-binding Rossmann-fold domains"/>
    <property type="match status" value="1"/>
</dbReference>
<evidence type="ECO:0000313" key="3">
    <source>
        <dbReference type="Proteomes" id="UP001597519"/>
    </source>
</evidence>
<dbReference type="Pfam" id="PF08240">
    <property type="entry name" value="ADH_N"/>
    <property type="match status" value="1"/>
</dbReference>
<dbReference type="RefSeq" id="WP_377774067.1">
    <property type="nucleotide sequence ID" value="NZ_JBHUOQ010000004.1"/>
</dbReference>
<dbReference type="SUPFAM" id="SSF50129">
    <property type="entry name" value="GroES-like"/>
    <property type="match status" value="1"/>
</dbReference>
<dbReference type="InterPro" id="IPR013149">
    <property type="entry name" value="ADH-like_C"/>
</dbReference>
<sequence length="331" mass="35529">MKAVFHEGEKGLAGVQYGSVEKPEVSKGEIRVKLKTAGLNHRDLLVPNRHDEKDPYFILGSDGAGIIDDVGENVTGVQPGEEVIINPALGWEKNSAAPPAGFEIMGFPYHGTFGEYVTVPAENVLPKPSHLSWEEAGTFALAAMTAYRALFTRGNLKSGETVFIPGATGGTGIFLIQMAKSAGARVIISSRSEDKRQKALSLGADFAVGNDEDWKESLKDEQIDLIIESVGAATFNKALGVLKTGGTLTAFGSSTGDTIDFNLRSFFYGQFNLLGTTMASTEELKEASEFAAKNNIKPIIDSVYKLSDFKKAFDEIEKGGMMGKIVFSLDA</sequence>
<dbReference type="PANTHER" id="PTHR45033:SF3">
    <property type="entry name" value="DEHYDROGENASE, PUTATIVE (AFU_ORTHOLOGUE AFUA_2G13270)-RELATED"/>
    <property type="match status" value="1"/>
</dbReference>
<dbReference type="EMBL" id="JBHUOQ010000004">
    <property type="protein sequence ID" value="MFD2830738.1"/>
    <property type="molecule type" value="Genomic_DNA"/>
</dbReference>
<proteinExistence type="predicted"/>
<dbReference type="SMART" id="SM00829">
    <property type="entry name" value="PKS_ER"/>
    <property type="match status" value="1"/>
</dbReference>
<keyword evidence="3" id="KW-1185">Reference proteome</keyword>
<dbReference type="InterPro" id="IPR020843">
    <property type="entry name" value="ER"/>
</dbReference>